<reference evidence="2" key="1">
    <citation type="submission" date="2020-10" db="EMBL/GenBank/DDBJ databases">
        <authorList>
            <person name="Gilroy R."/>
        </authorList>
    </citation>
    <scope>NUCLEOTIDE SEQUENCE</scope>
    <source>
        <strain evidence="2">ChiHjej12B11-29160</strain>
    </source>
</reference>
<dbReference type="InterPro" id="IPR000182">
    <property type="entry name" value="GNAT_dom"/>
</dbReference>
<reference evidence="2" key="2">
    <citation type="journal article" date="2021" name="PeerJ">
        <title>Extensive microbial diversity within the chicken gut microbiome revealed by metagenomics and culture.</title>
        <authorList>
            <person name="Gilroy R."/>
            <person name="Ravi A."/>
            <person name="Getino M."/>
            <person name="Pursley I."/>
            <person name="Horton D.L."/>
            <person name="Alikhan N.F."/>
            <person name="Baker D."/>
            <person name="Gharbi K."/>
            <person name="Hall N."/>
            <person name="Watson M."/>
            <person name="Adriaenssens E.M."/>
            <person name="Foster-Nyarko E."/>
            <person name="Jarju S."/>
            <person name="Secka A."/>
            <person name="Antonio M."/>
            <person name="Oren A."/>
            <person name="Chaudhuri R.R."/>
            <person name="La Ragione R."/>
            <person name="Hildebrand F."/>
            <person name="Pallen M.J."/>
        </authorList>
    </citation>
    <scope>NUCLEOTIDE SEQUENCE</scope>
    <source>
        <strain evidence="2">ChiHjej12B11-29160</strain>
    </source>
</reference>
<dbReference type="InterPro" id="IPR050471">
    <property type="entry name" value="AB_hydrolase"/>
</dbReference>
<name>A0A9D1L5A2_9ACTN</name>
<dbReference type="InterPro" id="IPR029058">
    <property type="entry name" value="AB_hydrolase_fold"/>
</dbReference>
<gene>
    <name evidence="2" type="ORF">IAD17_06145</name>
</gene>
<dbReference type="PANTHER" id="PTHR43433:SF5">
    <property type="entry name" value="AB HYDROLASE-1 DOMAIN-CONTAINING PROTEIN"/>
    <property type="match status" value="1"/>
</dbReference>
<dbReference type="GO" id="GO:0046503">
    <property type="term" value="P:glycerolipid catabolic process"/>
    <property type="evidence" value="ECO:0007669"/>
    <property type="project" value="TreeGrafter"/>
</dbReference>
<dbReference type="SUPFAM" id="SSF55729">
    <property type="entry name" value="Acyl-CoA N-acyltransferases (Nat)"/>
    <property type="match status" value="2"/>
</dbReference>
<dbReference type="GO" id="GO:0004806">
    <property type="term" value="F:triacylglycerol lipase activity"/>
    <property type="evidence" value="ECO:0007669"/>
    <property type="project" value="TreeGrafter"/>
</dbReference>
<sequence length="746" mass="81251">MNCNEMSGKTTSCRKTDTPFFLRQTTEKDLPAVLEIIASARTLLMEDGVPQWQNGNPSDADFLRDVQHGWSRVLVTESDEIVATAAVVDEPDPNYRNLLQGAWIVGPSQAPLVLCGPMPHTTCRPSQGYKALHPYVTVHRFAVAPSARGTGAAHALWFRIFEEVHAQGIPEVRVDTHQKNRRMRRLVEGLGFACAGVVCIDGDRHDERLVYQAFLPSEVQEQQISHASGNTAETALPSYPMPFEEQTTPILRQRVCIPLGDGAEIAVWIYGPRVPVVPGPYGIDRSVMPLVVLHGNGEDHTMLAAQIAHVATTRPVIALDTRGHGLSTRGATRPLTYEMLAHDAFEVLNALGISRAHVYGFSDGGIEALIMARDAPGRVGSLTLAGANTTPAGLDEHFLRQERHRSLALAFGRIVSTRLERACELSRLMLREPNLSLTALSRISCPACVMAGEHDVVLPDETDRIVNALPFGEKRIVAGCGHMLPQEAPDAINQALDETMFRAEHLAQASSKGMSQQASHVVPIHPYMPAHLVAIPLELHQLPQVLALYDALLAHEQDKQDAALALIQPDVSHPRSSGDTCGWVKDCWPLPGDVEERLRAGQYRGIFEKNALLSDGTPDPSAPLLGVQALDHDMGYGFANRNDESGQVGAAPSWESLPECDVLVPHLLAAHPTAAGKGVGRALVADLISQARIRGVKAIRLNTSPENVSATTLYLNCGFKMYAPVWLPYEGLPLTGWTVPFEMRLD</sequence>
<dbReference type="GO" id="GO:0016747">
    <property type="term" value="F:acyltransferase activity, transferring groups other than amino-acyl groups"/>
    <property type="evidence" value="ECO:0007669"/>
    <property type="project" value="InterPro"/>
</dbReference>
<organism evidence="2 3">
    <name type="scientific">Candidatus Coprovicinus avistercoris</name>
    <dbReference type="NCBI Taxonomy" id="2840754"/>
    <lineage>
        <taxon>Bacteria</taxon>
        <taxon>Bacillati</taxon>
        <taxon>Actinomycetota</taxon>
        <taxon>Coriobacteriia</taxon>
        <taxon>Coriobacteriales</taxon>
        <taxon>Coriobacteriaceae</taxon>
        <taxon>Coriobacteriaceae incertae sedis</taxon>
        <taxon>Candidatus Coprovicinus</taxon>
    </lineage>
</organism>
<dbReference type="Gene3D" id="3.40.630.30">
    <property type="match status" value="2"/>
</dbReference>
<dbReference type="InterPro" id="IPR016181">
    <property type="entry name" value="Acyl_CoA_acyltransferase"/>
</dbReference>
<dbReference type="Proteomes" id="UP000824078">
    <property type="component" value="Unassembled WGS sequence"/>
</dbReference>
<dbReference type="CDD" id="cd04301">
    <property type="entry name" value="NAT_SF"/>
    <property type="match status" value="2"/>
</dbReference>
<dbReference type="InterPro" id="IPR000073">
    <property type="entry name" value="AB_hydrolase_1"/>
</dbReference>
<dbReference type="PANTHER" id="PTHR43433">
    <property type="entry name" value="HYDROLASE, ALPHA/BETA FOLD FAMILY PROTEIN"/>
    <property type="match status" value="1"/>
</dbReference>
<dbReference type="AlphaFoldDB" id="A0A9D1L5A2"/>
<dbReference type="EMBL" id="DVMQ01000017">
    <property type="protein sequence ID" value="HIU24486.1"/>
    <property type="molecule type" value="Genomic_DNA"/>
</dbReference>
<accession>A0A9D1L5A2</accession>
<comment type="caution">
    <text evidence="2">The sequence shown here is derived from an EMBL/GenBank/DDBJ whole genome shotgun (WGS) entry which is preliminary data.</text>
</comment>
<dbReference type="Pfam" id="PF00561">
    <property type="entry name" value="Abhydrolase_1"/>
    <property type="match status" value="1"/>
</dbReference>
<protein>
    <submittedName>
        <fullName evidence="2">GNAT family N-acetyltransferase</fullName>
    </submittedName>
</protein>
<dbReference type="SUPFAM" id="SSF53474">
    <property type="entry name" value="alpha/beta-Hydrolases"/>
    <property type="match status" value="1"/>
</dbReference>
<proteinExistence type="predicted"/>
<evidence type="ECO:0000313" key="3">
    <source>
        <dbReference type="Proteomes" id="UP000824078"/>
    </source>
</evidence>
<evidence type="ECO:0000259" key="1">
    <source>
        <dbReference type="PROSITE" id="PS51186"/>
    </source>
</evidence>
<feature type="domain" description="N-acetyltransferase" evidence="1">
    <location>
        <begin position="20"/>
        <end position="216"/>
    </location>
</feature>
<evidence type="ECO:0000313" key="2">
    <source>
        <dbReference type="EMBL" id="HIU24486.1"/>
    </source>
</evidence>
<feature type="domain" description="N-acetyltransferase" evidence="1">
    <location>
        <begin position="596"/>
        <end position="746"/>
    </location>
</feature>
<dbReference type="PROSITE" id="PS51186">
    <property type="entry name" value="GNAT"/>
    <property type="match status" value="2"/>
</dbReference>
<dbReference type="Gene3D" id="3.40.50.1820">
    <property type="entry name" value="alpha/beta hydrolase"/>
    <property type="match status" value="1"/>
</dbReference>
<dbReference type="Pfam" id="PF00583">
    <property type="entry name" value="Acetyltransf_1"/>
    <property type="match status" value="2"/>
</dbReference>